<name>A0A1L7I1Z0_9FLAO</name>
<dbReference type="RefSeq" id="WP_083643482.1">
    <property type="nucleotide sequence ID" value="NZ_AMRU01000018.1"/>
</dbReference>
<dbReference type="InterPro" id="IPR022298">
    <property type="entry name" value="Conjug_transposon_TraN"/>
</dbReference>
<reference evidence="1 2" key="1">
    <citation type="submission" date="2016-07" db="EMBL/GenBank/DDBJ databases">
        <title>Multi-omics approach to identify versatile polysaccharide utilization systems of a marine flavobacterium Gramella flava.</title>
        <authorList>
            <person name="Tang K."/>
        </authorList>
    </citation>
    <scope>NUCLEOTIDE SEQUENCE [LARGE SCALE GENOMIC DNA]</scope>
    <source>
        <strain evidence="1 2">JLT2011</strain>
    </source>
</reference>
<protein>
    <submittedName>
        <fullName evidence="1">Conjugative transposon protein TraN</fullName>
    </submittedName>
</protein>
<gene>
    <name evidence="1" type="ORF">GRFL_0896</name>
</gene>
<dbReference type="OrthoDB" id="1451423at2"/>
<evidence type="ECO:0000313" key="1">
    <source>
        <dbReference type="EMBL" id="APU67620.1"/>
    </source>
</evidence>
<proteinExistence type="predicted"/>
<accession>A0A1L7I1Z0</accession>
<sequence>MNNKLQIMVWVVVQLALGWIPLQAQETRISDTLYANDQNQVALFFPFPIRQAITGNSQAIFTYNKDRLQHFGLLQALEGTETNLLVIDQQNLIYSYYVKYKTQLPQYLHFFRSKDAVGSAIPLDQKRDSLPAREDTANWKSVAEGFLKSTNGRLRSSQKAGIVLRTSSMILHEERFFCILEIENKSAISYQPDRLFVSRMTRKQGKRESSQNIPLKILETYSFPDTVAAGDNKRFIIILPKFTIPSNYKLQLSLFEKNGSREVRLNLYPRHFKKVLPQ</sequence>
<dbReference type="AlphaFoldDB" id="A0A1L7I1Z0"/>
<dbReference type="KEGG" id="gfl:GRFL_0896"/>
<dbReference type="STRING" id="1229726.GRFL_0896"/>
<dbReference type="Proteomes" id="UP000186230">
    <property type="component" value="Chromosome"/>
</dbReference>
<keyword evidence="2" id="KW-1185">Reference proteome</keyword>
<organism evidence="1 2">
    <name type="scientific">Christiangramia flava JLT2011</name>
    <dbReference type="NCBI Taxonomy" id="1229726"/>
    <lineage>
        <taxon>Bacteria</taxon>
        <taxon>Pseudomonadati</taxon>
        <taxon>Bacteroidota</taxon>
        <taxon>Flavobacteriia</taxon>
        <taxon>Flavobacteriales</taxon>
        <taxon>Flavobacteriaceae</taxon>
        <taxon>Christiangramia</taxon>
    </lineage>
</organism>
<dbReference type="EMBL" id="CP016359">
    <property type="protein sequence ID" value="APU67620.1"/>
    <property type="molecule type" value="Genomic_DNA"/>
</dbReference>
<evidence type="ECO:0000313" key="2">
    <source>
        <dbReference type="Proteomes" id="UP000186230"/>
    </source>
</evidence>
<dbReference type="Pfam" id="PF13595">
    <property type="entry name" value="DUF4138"/>
    <property type="match status" value="1"/>
</dbReference>